<evidence type="ECO:0000259" key="1">
    <source>
        <dbReference type="PROSITE" id="PS51186"/>
    </source>
</evidence>
<name>A0ABV7EY56_9BURK</name>
<dbReference type="Gene3D" id="3.40.630.30">
    <property type="match status" value="1"/>
</dbReference>
<dbReference type="CDD" id="cd04301">
    <property type="entry name" value="NAT_SF"/>
    <property type="match status" value="1"/>
</dbReference>
<dbReference type="EMBL" id="JBHRTP010000018">
    <property type="protein sequence ID" value="MFC3107703.1"/>
    <property type="molecule type" value="Genomic_DNA"/>
</dbReference>
<accession>A0ABV7EY56</accession>
<comment type="caution">
    <text evidence="2">The sequence shown here is derived from an EMBL/GenBank/DDBJ whole genome shotgun (WGS) entry which is preliminary data.</text>
</comment>
<dbReference type="SUPFAM" id="SSF55729">
    <property type="entry name" value="Acyl-CoA N-acyltransferases (Nat)"/>
    <property type="match status" value="1"/>
</dbReference>
<keyword evidence="2" id="KW-0808">Transferase</keyword>
<dbReference type="GO" id="GO:0016746">
    <property type="term" value="F:acyltransferase activity"/>
    <property type="evidence" value="ECO:0007669"/>
    <property type="project" value="UniProtKB-KW"/>
</dbReference>
<evidence type="ECO:0000313" key="3">
    <source>
        <dbReference type="Proteomes" id="UP001595530"/>
    </source>
</evidence>
<dbReference type="Pfam" id="PF00583">
    <property type="entry name" value="Acetyltransf_1"/>
    <property type="match status" value="1"/>
</dbReference>
<proteinExistence type="predicted"/>
<feature type="domain" description="N-acetyltransferase" evidence="1">
    <location>
        <begin position="121"/>
        <end position="257"/>
    </location>
</feature>
<dbReference type="RefSeq" id="WP_390331233.1">
    <property type="nucleotide sequence ID" value="NZ_JBHRTP010000018.1"/>
</dbReference>
<sequence length="257" mass="28538">MTPFEIYADFAADRCRRPLDGFTLESGPHLTRYTALRPDMEGFVTFASLPGGEELAQIRAQPSHFAALAQRFEWKVYALDQPAGLRGLLEAEGFCAGPDEGFMVFPIDPQFVAPTISAAAVSVRRVVDIAGLRDIVAIQEQVWQQPFPWLLDQLTDTLAQQSDQFALYCAYHGARPVGSGWLDLPPGSRYAELHGGAVLPEMRQQGIYARLFDARLAHAAQRGIPFFAVDASPMSRPILERRGFVHVCNTYPMRKPT</sequence>
<reference evidence="3" key="1">
    <citation type="journal article" date="2019" name="Int. J. Syst. Evol. Microbiol.">
        <title>The Global Catalogue of Microorganisms (GCM) 10K type strain sequencing project: providing services to taxonomists for standard genome sequencing and annotation.</title>
        <authorList>
            <consortium name="The Broad Institute Genomics Platform"/>
            <consortium name="The Broad Institute Genome Sequencing Center for Infectious Disease"/>
            <person name="Wu L."/>
            <person name="Ma J."/>
        </authorList>
    </citation>
    <scope>NUCLEOTIDE SEQUENCE [LARGE SCALE GENOMIC DNA]</scope>
    <source>
        <strain evidence="3">KCTC 42986</strain>
    </source>
</reference>
<evidence type="ECO:0000313" key="2">
    <source>
        <dbReference type="EMBL" id="MFC3107703.1"/>
    </source>
</evidence>
<dbReference type="EC" id="2.3.-.-" evidence="2"/>
<keyword evidence="2" id="KW-0012">Acyltransferase</keyword>
<dbReference type="InterPro" id="IPR016181">
    <property type="entry name" value="Acyl_CoA_acyltransferase"/>
</dbReference>
<dbReference type="InterPro" id="IPR000182">
    <property type="entry name" value="GNAT_dom"/>
</dbReference>
<keyword evidence="3" id="KW-1185">Reference proteome</keyword>
<dbReference type="Proteomes" id="UP001595530">
    <property type="component" value="Unassembled WGS sequence"/>
</dbReference>
<dbReference type="PROSITE" id="PS51186">
    <property type="entry name" value="GNAT"/>
    <property type="match status" value="1"/>
</dbReference>
<protein>
    <submittedName>
        <fullName evidence="2">GNAT family N-acetyltransferase</fullName>
        <ecNumber evidence="2">2.3.-.-</ecNumber>
    </submittedName>
</protein>
<organism evidence="2 3">
    <name type="scientific">Undibacterium arcticum</name>
    <dbReference type="NCBI Taxonomy" id="1762892"/>
    <lineage>
        <taxon>Bacteria</taxon>
        <taxon>Pseudomonadati</taxon>
        <taxon>Pseudomonadota</taxon>
        <taxon>Betaproteobacteria</taxon>
        <taxon>Burkholderiales</taxon>
        <taxon>Oxalobacteraceae</taxon>
        <taxon>Undibacterium</taxon>
    </lineage>
</organism>
<gene>
    <name evidence="2" type="ORF">ACFOFO_06975</name>
</gene>